<keyword evidence="1" id="KW-1133">Transmembrane helix</keyword>
<gene>
    <name evidence="2" type="ORF">SAMN05443638_10629</name>
</gene>
<dbReference type="Proteomes" id="UP000184035">
    <property type="component" value="Unassembled WGS sequence"/>
</dbReference>
<dbReference type="AlphaFoldDB" id="A0A1M4UW90"/>
<proteinExistence type="predicted"/>
<keyword evidence="1" id="KW-0812">Transmembrane</keyword>
<evidence type="ECO:0008006" key="4">
    <source>
        <dbReference type="Google" id="ProtNLM"/>
    </source>
</evidence>
<feature type="transmembrane region" description="Helical" evidence="1">
    <location>
        <begin position="12"/>
        <end position="30"/>
    </location>
</feature>
<protein>
    <recommendedName>
        <fullName evidence="4">DUF4044 domain-containing protein</fullName>
    </recommendedName>
</protein>
<organism evidence="2 3">
    <name type="scientific">Clostridium fallax</name>
    <dbReference type="NCBI Taxonomy" id="1533"/>
    <lineage>
        <taxon>Bacteria</taxon>
        <taxon>Bacillati</taxon>
        <taxon>Bacillota</taxon>
        <taxon>Clostridia</taxon>
        <taxon>Eubacteriales</taxon>
        <taxon>Clostridiaceae</taxon>
        <taxon>Clostridium</taxon>
    </lineage>
</organism>
<evidence type="ECO:0000256" key="1">
    <source>
        <dbReference type="SAM" id="Phobius"/>
    </source>
</evidence>
<reference evidence="2 3" key="1">
    <citation type="submission" date="2016-11" db="EMBL/GenBank/DDBJ databases">
        <authorList>
            <person name="Jaros S."/>
            <person name="Januszkiewicz K."/>
            <person name="Wedrychowicz H."/>
        </authorList>
    </citation>
    <scope>NUCLEOTIDE SEQUENCE [LARGE SCALE GENOMIC DNA]</scope>
    <source>
        <strain evidence="2 3">DSM 2631</strain>
    </source>
</reference>
<evidence type="ECO:0000313" key="3">
    <source>
        <dbReference type="Proteomes" id="UP000184035"/>
    </source>
</evidence>
<sequence length="31" mass="3693">MKKKTREKMTKILIGFVLITFILTLLPVLFR</sequence>
<dbReference type="RefSeq" id="WP_200789764.1">
    <property type="nucleotide sequence ID" value="NZ_FQVM01000006.1"/>
</dbReference>
<accession>A0A1M4UW90</accession>
<evidence type="ECO:0000313" key="2">
    <source>
        <dbReference type="EMBL" id="SHE60883.1"/>
    </source>
</evidence>
<name>A0A1M4UW90_9CLOT</name>
<keyword evidence="3" id="KW-1185">Reference proteome</keyword>
<dbReference type="EMBL" id="FQVM01000006">
    <property type="protein sequence ID" value="SHE60883.1"/>
    <property type="molecule type" value="Genomic_DNA"/>
</dbReference>
<dbReference type="STRING" id="1533.SAMN05443638_10629"/>
<keyword evidence="1" id="KW-0472">Membrane</keyword>